<dbReference type="Proteomes" id="UP000002774">
    <property type="component" value="Chromosome"/>
</dbReference>
<keyword evidence="3" id="KW-1185">Reference proteome</keyword>
<evidence type="ECO:0000313" key="2">
    <source>
        <dbReference type="EMBL" id="EHQ25649.1"/>
    </source>
</evidence>
<dbReference type="InterPro" id="IPR051606">
    <property type="entry name" value="Polyketide_Oxido-like"/>
</dbReference>
<dbReference type="PANTHER" id="PTHR43355:SF2">
    <property type="entry name" value="FLAVIN REDUCTASE (NADPH)"/>
    <property type="match status" value="1"/>
</dbReference>
<dbReference type="GO" id="GO:0016646">
    <property type="term" value="F:oxidoreductase activity, acting on the CH-NH group of donors, NAD or NADP as acceptor"/>
    <property type="evidence" value="ECO:0007669"/>
    <property type="project" value="TreeGrafter"/>
</dbReference>
<dbReference type="InterPro" id="IPR016040">
    <property type="entry name" value="NAD(P)-bd_dom"/>
</dbReference>
<sequence length="212" mass="22830">MKIAVFGASGRIGSRVITEALNRGHDVTAVVRKPETYTLIHPHLKVAKGDIFESQSVESAVFDHDAVVSAYSPGGGATPSSIAELVLPLTKGLEQAAVKRLVVVGGAGSLEVSPGLQLVDTPSFPEAYKAVSLAHRDALKAYQQVDELDWTYVSPSAEIMPGERTGKFRIGTTQLLTDEHGKSHISMEDFAVAILNEIENPQFIRKQFTVGY</sequence>
<dbReference type="Pfam" id="PF13460">
    <property type="entry name" value="NAD_binding_10"/>
    <property type="match status" value="1"/>
</dbReference>
<organism evidence="2 3">
    <name type="scientific">Mucilaginibacter paludis DSM 18603</name>
    <dbReference type="NCBI Taxonomy" id="714943"/>
    <lineage>
        <taxon>Bacteria</taxon>
        <taxon>Pseudomonadati</taxon>
        <taxon>Bacteroidota</taxon>
        <taxon>Sphingobacteriia</taxon>
        <taxon>Sphingobacteriales</taxon>
        <taxon>Sphingobacteriaceae</taxon>
        <taxon>Mucilaginibacter</taxon>
    </lineage>
</organism>
<accession>H1Y1U6</accession>
<dbReference type="EMBL" id="CM001403">
    <property type="protein sequence ID" value="EHQ25649.1"/>
    <property type="molecule type" value="Genomic_DNA"/>
</dbReference>
<proteinExistence type="predicted"/>
<name>H1Y1U6_9SPHI</name>
<dbReference type="CDD" id="cd05244">
    <property type="entry name" value="BVR-B_like_SDR_a"/>
    <property type="match status" value="1"/>
</dbReference>
<protein>
    <submittedName>
        <fullName evidence="2">dTDP-4-dehydrorhamnose reductase</fullName>
    </submittedName>
</protein>
<dbReference type="PANTHER" id="PTHR43355">
    <property type="entry name" value="FLAVIN REDUCTASE (NADPH)"/>
    <property type="match status" value="1"/>
</dbReference>
<dbReference type="RefSeq" id="WP_008505484.1">
    <property type="nucleotide sequence ID" value="NZ_CM001403.1"/>
</dbReference>
<evidence type="ECO:0000313" key="3">
    <source>
        <dbReference type="Proteomes" id="UP000002774"/>
    </source>
</evidence>
<dbReference type="SUPFAM" id="SSF51735">
    <property type="entry name" value="NAD(P)-binding Rossmann-fold domains"/>
    <property type="match status" value="1"/>
</dbReference>
<dbReference type="AlphaFoldDB" id="H1Y1U6"/>
<reference evidence="2" key="1">
    <citation type="submission" date="2011-09" db="EMBL/GenBank/DDBJ databases">
        <title>The permanent draft genome of Mucilaginibacter paludis DSM 18603.</title>
        <authorList>
            <consortium name="US DOE Joint Genome Institute (JGI-PGF)"/>
            <person name="Lucas S."/>
            <person name="Han J."/>
            <person name="Lapidus A."/>
            <person name="Bruce D."/>
            <person name="Goodwin L."/>
            <person name="Pitluck S."/>
            <person name="Peters L."/>
            <person name="Kyrpides N."/>
            <person name="Mavromatis K."/>
            <person name="Ivanova N."/>
            <person name="Mikhailova N."/>
            <person name="Held B."/>
            <person name="Detter J.C."/>
            <person name="Tapia R."/>
            <person name="Han C."/>
            <person name="Land M."/>
            <person name="Hauser L."/>
            <person name="Markowitz V."/>
            <person name="Cheng J.-F."/>
            <person name="Hugenholtz P."/>
            <person name="Woyke T."/>
            <person name="Wu D."/>
            <person name="Tindall B."/>
            <person name="Brambilla E."/>
            <person name="Klenk H.-P."/>
            <person name="Eisen J.A."/>
        </authorList>
    </citation>
    <scope>NUCLEOTIDE SEQUENCE [LARGE SCALE GENOMIC DNA]</scope>
    <source>
        <strain evidence="2">DSM 18603</strain>
    </source>
</reference>
<dbReference type="Gene3D" id="3.40.50.720">
    <property type="entry name" value="NAD(P)-binding Rossmann-like Domain"/>
    <property type="match status" value="1"/>
</dbReference>
<dbReference type="eggNOG" id="COG2910">
    <property type="taxonomic scope" value="Bacteria"/>
</dbReference>
<evidence type="ECO:0000259" key="1">
    <source>
        <dbReference type="Pfam" id="PF13460"/>
    </source>
</evidence>
<dbReference type="InterPro" id="IPR036291">
    <property type="entry name" value="NAD(P)-bd_dom_sf"/>
</dbReference>
<gene>
    <name evidence="2" type="ORF">Mucpa_1491</name>
</gene>
<feature type="domain" description="NAD(P)-binding" evidence="1">
    <location>
        <begin position="7"/>
        <end position="201"/>
    </location>
</feature>
<dbReference type="HOGENOM" id="CLU_025711_3_1_10"/>
<dbReference type="OrthoDB" id="9785372at2"/>
<dbReference type="STRING" id="714943.Mucpa_1491"/>